<sequence>MLRLQTRKPLSNASRFDSLPLVAACHRPRIGCQRRPRLLQRHLAALFATDTIHVSETSVVVASIVGSLALPALATYVATRRLQALSPHEALRILTDGAVLVDVRDSVQSESQGQPSFCPASPDYIMAVPWMTADGGGRNTGFEEEVLFSLGEVSGRTFVVMDGDGRTSLAAAQCVSRLGNKLMVYTIEGGFKGWQAAGLATIGGQVGAAEEEVAASAPADASLKVSLATQLSPIFRPKLLDVLTTGYNTDMLRQVSGGWRQHPLAPPRPHSSSSTGQRNSHQHLRDLPHASHCHHHQCTGRPPPRSLFDRCKSAAAAT</sequence>
<evidence type="ECO:0000259" key="2">
    <source>
        <dbReference type="PROSITE" id="PS50206"/>
    </source>
</evidence>
<reference evidence="3 4" key="1">
    <citation type="submission" date="2020-02" db="EMBL/GenBank/DDBJ databases">
        <title>Draft genome sequence of Haematococcus lacustris strain NIES-144.</title>
        <authorList>
            <person name="Morimoto D."/>
            <person name="Nakagawa S."/>
            <person name="Yoshida T."/>
            <person name="Sawayama S."/>
        </authorList>
    </citation>
    <scope>NUCLEOTIDE SEQUENCE [LARGE SCALE GENOMIC DNA]</scope>
    <source>
        <strain evidence="3 4">NIES-144</strain>
    </source>
</reference>
<dbReference type="PROSITE" id="PS50206">
    <property type="entry name" value="RHODANESE_3"/>
    <property type="match status" value="1"/>
</dbReference>
<dbReference type="InterPro" id="IPR036873">
    <property type="entry name" value="Rhodanese-like_dom_sf"/>
</dbReference>
<comment type="caution">
    <text evidence="3">The sequence shown here is derived from an EMBL/GenBank/DDBJ whole genome shotgun (WGS) entry which is preliminary data.</text>
</comment>
<proteinExistence type="predicted"/>
<dbReference type="EMBL" id="BLLF01000900">
    <property type="protein sequence ID" value="GFH15791.1"/>
    <property type="molecule type" value="Genomic_DNA"/>
</dbReference>
<name>A0A699Z192_HAELA</name>
<evidence type="ECO:0000313" key="3">
    <source>
        <dbReference type="EMBL" id="GFH15791.1"/>
    </source>
</evidence>
<feature type="compositionally biased region" description="Polar residues" evidence="1">
    <location>
        <begin position="270"/>
        <end position="279"/>
    </location>
</feature>
<dbReference type="Proteomes" id="UP000485058">
    <property type="component" value="Unassembled WGS sequence"/>
</dbReference>
<dbReference type="SUPFAM" id="SSF52821">
    <property type="entry name" value="Rhodanese/Cell cycle control phosphatase"/>
    <property type="match status" value="1"/>
</dbReference>
<dbReference type="InterPro" id="IPR001763">
    <property type="entry name" value="Rhodanese-like_dom"/>
</dbReference>
<protein>
    <recommendedName>
        <fullName evidence="2">Rhodanese domain-containing protein</fullName>
    </recommendedName>
</protein>
<feature type="region of interest" description="Disordered" evidence="1">
    <location>
        <begin position="258"/>
        <end position="318"/>
    </location>
</feature>
<accession>A0A699Z192</accession>
<organism evidence="3 4">
    <name type="scientific">Haematococcus lacustris</name>
    <name type="common">Green alga</name>
    <name type="synonym">Haematococcus pluvialis</name>
    <dbReference type="NCBI Taxonomy" id="44745"/>
    <lineage>
        <taxon>Eukaryota</taxon>
        <taxon>Viridiplantae</taxon>
        <taxon>Chlorophyta</taxon>
        <taxon>core chlorophytes</taxon>
        <taxon>Chlorophyceae</taxon>
        <taxon>CS clade</taxon>
        <taxon>Chlamydomonadales</taxon>
        <taxon>Haematococcaceae</taxon>
        <taxon>Haematococcus</taxon>
    </lineage>
</organism>
<evidence type="ECO:0000256" key="1">
    <source>
        <dbReference type="SAM" id="MobiDB-lite"/>
    </source>
</evidence>
<dbReference type="AlphaFoldDB" id="A0A699Z192"/>
<evidence type="ECO:0000313" key="4">
    <source>
        <dbReference type="Proteomes" id="UP000485058"/>
    </source>
</evidence>
<keyword evidence="4" id="KW-1185">Reference proteome</keyword>
<gene>
    <name evidence="3" type="ORF">HaLaN_12089</name>
</gene>
<dbReference type="Gene3D" id="3.40.250.10">
    <property type="entry name" value="Rhodanese-like domain"/>
    <property type="match status" value="1"/>
</dbReference>
<feature type="domain" description="Rhodanese" evidence="2">
    <location>
        <begin position="94"/>
        <end position="203"/>
    </location>
</feature>